<dbReference type="Pfam" id="PF02181">
    <property type="entry name" value="FH2"/>
    <property type="match status" value="1"/>
</dbReference>
<dbReference type="PROSITE" id="PS51444">
    <property type="entry name" value="FH2"/>
    <property type="match status" value="1"/>
</dbReference>
<accession>A0A6F9DB22</accession>
<feature type="region of interest" description="Disordered" evidence="1">
    <location>
        <begin position="44"/>
        <end position="65"/>
    </location>
</feature>
<evidence type="ECO:0000259" key="2">
    <source>
        <dbReference type="PROSITE" id="PS51444"/>
    </source>
</evidence>
<evidence type="ECO:0000256" key="1">
    <source>
        <dbReference type="SAM" id="MobiDB-lite"/>
    </source>
</evidence>
<dbReference type="InterPro" id="IPR051425">
    <property type="entry name" value="Formin_Homology"/>
</dbReference>
<evidence type="ECO:0000313" key="3">
    <source>
        <dbReference type="EMBL" id="CAB3236048.1"/>
    </source>
</evidence>
<proteinExistence type="evidence at transcript level"/>
<dbReference type="AlphaFoldDB" id="A0A6F9DB22"/>
<dbReference type="SUPFAM" id="SSF101447">
    <property type="entry name" value="Formin homology 2 domain (FH2 domain)"/>
    <property type="match status" value="1"/>
</dbReference>
<dbReference type="InterPro" id="IPR015425">
    <property type="entry name" value="FH2_Formin"/>
</dbReference>
<name>A0A6F9DB22_9ASCI</name>
<feature type="domain" description="FH2" evidence="2">
    <location>
        <begin position="1"/>
        <end position="380"/>
    </location>
</feature>
<dbReference type="PANTHER" id="PTHR45725:SF10">
    <property type="entry name" value="FH2 DOMAIN-CONTAINING PROTEIN"/>
    <property type="match status" value="1"/>
</dbReference>
<feature type="compositionally biased region" description="Polar residues" evidence="1">
    <location>
        <begin position="48"/>
        <end position="65"/>
    </location>
</feature>
<dbReference type="PANTHER" id="PTHR45725">
    <property type="entry name" value="FORMIN HOMOLOGY 2 FAMILY MEMBER"/>
    <property type="match status" value="1"/>
</dbReference>
<sequence length="380" mass="43194">MRPFHWQPVSKQLIGKSIWKNIDDFSSQIDQQELIEMFQITNDKKGHNSTSSTPMRVQVLPSSSETPKRRALESYLDHKTAQNLGIFMAGFKLRGEELVQKLAIINENDGGISTEQVAGLKKFCPEPELKTLYAKHEGREEELSKVDRFMSELCHIPRLSTRLEVLTTIRELPQELEALGPEVELSLRACHELLDSKLFEILLSYILSVGNLINASNSKGTTKGIRLSTLQKTCIMRTNDRKRTLLQVVLRIVKHNTPQVLDLQQEMTSLSKTQSHSAKGLLAEIDIMRKSVIKVRKSCELLKKKKYHPTKEDLQFCSDAEASLGAMENSITQLSEKCMEIKRTVTKVLVKFGESPDSDSQEIFTSVREFLDHFKKSLPP</sequence>
<organism evidence="3">
    <name type="scientific">Phallusia mammillata</name>
    <dbReference type="NCBI Taxonomy" id="59560"/>
    <lineage>
        <taxon>Eukaryota</taxon>
        <taxon>Metazoa</taxon>
        <taxon>Chordata</taxon>
        <taxon>Tunicata</taxon>
        <taxon>Ascidiacea</taxon>
        <taxon>Phlebobranchia</taxon>
        <taxon>Ascidiidae</taxon>
        <taxon>Phallusia</taxon>
    </lineage>
</organism>
<dbReference type="InterPro" id="IPR042201">
    <property type="entry name" value="FH2_Formin_sf"/>
</dbReference>
<dbReference type="SMART" id="SM00498">
    <property type="entry name" value="FH2"/>
    <property type="match status" value="1"/>
</dbReference>
<protein>
    <submittedName>
        <fullName evidence="3">Formin-B-like</fullName>
    </submittedName>
</protein>
<dbReference type="EMBL" id="LR784344">
    <property type="protein sequence ID" value="CAB3236048.1"/>
    <property type="molecule type" value="mRNA"/>
</dbReference>
<reference evidence="3" key="1">
    <citation type="submission" date="2020-04" db="EMBL/GenBank/DDBJ databases">
        <authorList>
            <person name="Neveu A P."/>
        </authorList>
    </citation>
    <scope>NUCLEOTIDE SEQUENCE</scope>
    <source>
        <tissue evidence="3">Whole embryo</tissue>
    </source>
</reference>
<gene>
    <name evidence="3" type="primary">Daam2-001</name>
</gene>
<dbReference type="Gene3D" id="1.20.58.2220">
    <property type="entry name" value="Formin, FH2 domain"/>
    <property type="match status" value="1"/>
</dbReference>